<evidence type="ECO:0000313" key="2">
    <source>
        <dbReference type="Proteomes" id="UP000468638"/>
    </source>
</evidence>
<accession>A0A6I5A0R2</accession>
<comment type="caution">
    <text evidence="1">The sequence shown here is derived from an EMBL/GenBank/DDBJ whole genome shotgun (WGS) entry which is preliminary data.</text>
</comment>
<sequence>MNRIIRRFLVMKKISLFFIVTLLLSLVLTACFDGDKVSLGEPDYKGYVMDKKEGSILVVGTEPKDYSKNGGDPEYYSALWGSNAPDRIEVGQQVEVWVDGGVQESYPGQAKIGDVRVVSQEIEENADLSEAEALRKALNKINSVEGIPVVKSIKFSEKTNSWAIEIQVENAGEKSILTMSINDN</sequence>
<protein>
    <submittedName>
        <fullName evidence="1">DUF3221 domain-containing protein</fullName>
    </submittedName>
</protein>
<dbReference type="Proteomes" id="UP000468638">
    <property type="component" value="Unassembled WGS sequence"/>
</dbReference>
<dbReference type="PROSITE" id="PS51257">
    <property type="entry name" value="PROKAR_LIPOPROTEIN"/>
    <property type="match status" value="1"/>
</dbReference>
<dbReference type="Gene3D" id="2.40.50.140">
    <property type="entry name" value="Nucleic acid-binding proteins"/>
    <property type="match status" value="1"/>
</dbReference>
<dbReference type="InterPro" id="IPR021598">
    <property type="entry name" value="DUF3221"/>
</dbReference>
<proteinExistence type="predicted"/>
<dbReference type="Pfam" id="PF11518">
    <property type="entry name" value="DUF3221"/>
    <property type="match status" value="1"/>
</dbReference>
<dbReference type="AlphaFoldDB" id="A0A6I5A0R2"/>
<organism evidence="1 2">
    <name type="scientific">Pontibacillus yanchengensis</name>
    <dbReference type="NCBI Taxonomy" id="462910"/>
    <lineage>
        <taxon>Bacteria</taxon>
        <taxon>Bacillati</taxon>
        <taxon>Bacillota</taxon>
        <taxon>Bacilli</taxon>
        <taxon>Bacillales</taxon>
        <taxon>Bacillaceae</taxon>
        <taxon>Pontibacillus</taxon>
    </lineage>
</organism>
<gene>
    <name evidence="1" type="ORF">GLW05_10625</name>
</gene>
<evidence type="ECO:0000313" key="1">
    <source>
        <dbReference type="EMBL" id="MYL34050.1"/>
    </source>
</evidence>
<reference evidence="1 2" key="1">
    <citation type="submission" date="2019-11" db="EMBL/GenBank/DDBJ databases">
        <title>Genome sequences of 17 halophilic strains isolated from different environments.</title>
        <authorList>
            <person name="Furrow R.E."/>
        </authorList>
    </citation>
    <scope>NUCLEOTIDE SEQUENCE [LARGE SCALE GENOMIC DNA]</scope>
    <source>
        <strain evidence="1 2">22514_16_FS</strain>
    </source>
</reference>
<dbReference type="InterPro" id="IPR012340">
    <property type="entry name" value="NA-bd_OB-fold"/>
</dbReference>
<dbReference type="EMBL" id="WMEQ01000007">
    <property type="protein sequence ID" value="MYL34050.1"/>
    <property type="molecule type" value="Genomic_DNA"/>
</dbReference>
<name>A0A6I5A0R2_9BACI</name>